<dbReference type="Gene3D" id="3.40.50.2300">
    <property type="match status" value="2"/>
</dbReference>
<accession>A0A1W1ZYP7</accession>
<dbReference type="SMART" id="SM00345">
    <property type="entry name" value="HTH_GNTR"/>
    <property type="match status" value="1"/>
</dbReference>
<keyword evidence="2" id="KW-0238">DNA-binding</keyword>
<dbReference type="InterPro" id="IPR028082">
    <property type="entry name" value="Peripla_BP_I"/>
</dbReference>
<evidence type="ECO:0000256" key="2">
    <source>
        <dbReference type="ARBA" id="ARBA00023125"/>
    </source>
</evidence>
<keyword evidence="3" id="KW-0804">Transcription</keyword>
<name>A0A1W1ZYP7_9SPHI</name>
<evidence type="ECO:0000256" key="1">
    <source>
        <dbReference type="ARBA" id="ARBA00023015"/>
    </source>
</evidence>
<dbReference type="GO" id="GO:0003677">
    <property type="term" value="F:DNA binding"/>
    <property type="evidence" value="ECO:0007669"/>
    <property type="project" value="UniProtKB-KW"/>
</dbReference>
<dbReference type="GO" id="GO:0003700">
    <property type="term" value="F:DNA-binding transcription factor activity"/>
    <property type="evidence" value="ECO:0007669"/>
    <property type="project" value="InterPro"/>
</dbReference>
<dbReference type="Proteomes" id="UP000192678">
    <property type="component" value="Unassembled WGS sequence"/>
</dbReference>
<protein>
    <submittedName>
        <fullName evidence="5">Regulatory protein, gntR family</fullName>
    </submittedName>
</protein>
<dbReference type="InterPro" id="IPR036388">
    <property type="entry name" value="WH-like_DNA-bd_sf"/>
</dbReference>
<dbReference type="PANTHER" id="PTHR38445">
    <property type="entry name" value="HTH-TYPE TRANSCRIPTIONAL REPRESSOR YTRA"/>
    <property type="match status" value="1"/>
</dbReference>
<dbReference type="PANTHER" id="PTHR38445:SF10">
    <property type="entry name" value="GNTR-FAMILY TRANSCRIPTIONAL REGULATOR"/>
    <property type="match status" value="1"/>
</dbReference>
<dbReference type="EMBL" id="FWYB01000001">
    <property type="protein sequence ID" value="SMC53619.1"/>
    <property type="molecule type" value="Genomic_DNA"/>
</dbReference>
<dbReference type="PROSITE" id="PS50949">
    <property type="entry name" value="HTH_GNTR"/>
    <property type="match status" value="1"/>
</dbReference>
<organism evidence="5 6">
    <name type="scientific">Pedobacter nyackensis</name>
    <dbReference type="NCBI Taxonomy" id="475255"/>
    <lineage>
        <taxon>Bacteria</taxon>
        <taxon>Pseudomonadati</taxon>
        <taxon>Bacteroidota</taxon>
        <taxon>Sphingobacteriia</taxon>
        <taxon>Sphingobacteriales</taxon>
        <taxon>Sphingobacteriaceae</taxon>
        <taxon>Pedobacter</taxon>
    </lineage>
</organism>
<dbReference type="Gene3D" id="1.10.10.10">
    <property type="entry name" value="Winged helix-like DNA-binding domain superfamily/Winged helix DNA-binding domain"/>
    <property type="match status" value="1"/>
</dbReference>
<gene>
    <name evidence="5" type="ORF">SAMN04488101_101176</name>
</gene>
<keyword evidence="1" id="KW-0805">Transcription regulation</keyword>
<dbReference type="CDD" id="cd07377">
    <property type="entry name" value="WHTH_GntR"/>
    <property type="match status" value="1"/>
</dbReference>
<dbReference type="Pfam" id="PF00392">
    <property type="entry name" value="GntR"/>
    <property type="match status" value="1"/>
</dbReference>
<keyword evidence="6" id="KW-1185">Reference proteome</keyword>
<dbReference type="SUPFAM" id="SSF46785">
    <property type="entry name" value="Winged helix' DNA-binding domain"/>
    <property type="match status" value="1"/>
</dbReference>
<dbReference type="STRING" id="475255.SAMN04488101_101176"/>
<dbReference type="InterPro" id="IPR000524">
    <property type="entry name" value="Tscrpt_reg_HTH_GntR"/>
</dbReference>
<sequence>MVWYGLCFFQKYQLVLQSNKNHMPRNSKPKIEKKTIVTDSSPVSTHRMKYLQLAEYINHLIEIDELKINDRLPSLNQLIEKLKISKETALKGLSYLSEKGIIESEYRKGYYVKKKAQYQPYRICLILDKMNVLRDQVYQSFLETVKGQAEVDVYFHHHNFKVFEKLIDENLPNYTHFVITTFLLGNTTEVLNRIPPQKRIILDYKEKNLSGDYTCIYQDYKTDIQESLTELLPQLQKYSRLVLIAPLEAFHAKEVIAGFEIFCKQNRKKHIIYNTVDETHCKSGDAYITFSRYDQDDVSIIKIARKNGWTLGKDIGLLSYNDTAVKEILENGITVISTDFNKMGEEAAKAILTKTTVTMRDPAKVILRNSL</sequence>
<dbReference type="AlphaFoldDB" id="A0A1W1ZYP7"/>
<feature type="domain" description="HTH gntR-type" evidence="4">
    <location>
        <begin position="47"/>
        <end position="115"/>
    </location>
</feature>
<evidence type="ECO:0000259" key="4">
    <source>
        <dbReference type="PROSITE" id="PS50949"/>
    </source>
</evidence>
<evidence type="ECO:0000313" key="5">
    <source>
        <dbReference type="EMBL" id="SMC53619.1"/>
    </source>
</evidence>
<dbReference type="InterPro" id="IPR036390">
    <property type="entry name" value="WH_DNA-bd_sf"/>
</dbReference>
<proteinExistence type="predicted"/>
<evidence type="ECO:0000313" key="6">
    <source>
        <dbReference type="Proteomes" id="UP000192678"/>
    </source>
</evidence>
<evidence type="ECO:0000256" key="3">
    <source>
        <dbReference type="ARBA" id="ARBA00023163"/>
    </source>
</evidence>
<reference evidence="5 6" key="1">
    <citation type="submission" date="2017-04" db="EMBL/GenBank/DDBJ databases">
        <authorList>
            <person name="Afonso C.L."/>
            <person name="Miller P.J."/>
            <person name="Scott M.A."/>
            <person name="Spackman E."/>
            <person name="Goraichik I."/>
            <person name="Dimitrov K.M."/>
            <person name="Suarez D.L."/>
            <person name="Swayne D.E."/>
        </authorList>
    </citation>
    <scope>NUCLEOTIDE SEQUENCE [LARGE SCALE GENOMIC DNA]</scope>
    <source>
        <strain evidence="5 6">DSM 19625</strain>
    </source>
</reference>
<dbReference type="SUPFAM" id="SSF53822">
    <property type="entry name" value="Periplasmic binding protein-like I"/>
    <property type="match status" value="1"/>
</dbReference>